<sequence>MRGAAQVDGGVELGAEQQGHVGQPDPHQQDDDRRERPVHERIAREGGHIGEEAPGEEEPERDAGYRARADPLEPARADVGRRVVDDRVDEEGAGQSRRPADEPPDLRGGVAQAEQPEDPGCQVAAQEDEQRGDGHQDQHGQRVGEIAELAADDDASLLHAQDHVERGARRAEGGRRTPDRRGEAERQCADRRPALGHRGLESARDGVDGRFGRADLAHVGGRLVDQPLLPDEAEDRHGEQQGGEQRKQRVVRQRRGVMRHRVLDEAQHGTLEVGPHEERRGSGRAPGGAGGRTGGGDGGPRAPGSGRRSFVCRAGGRPHCRQSYTHCAAQPSAPLGPTHAPSRAPLARRTPTHGHGLD</sequence>
<reference evidence="2" key="1">
    <citation type="submission" date="2020-02" db="EMBL/GenBank/DDBJ databases">
        <authorList>
            <person name="Meier V. D."/>
        </authorList>
    </citation>
    <scope>NUCLEOTIDE SEQUENCE</scope>
    <source>
        <strain evidence="2">AVDCRST_MAG69</strain>
    </source>
</reference>
<protein>
    <submittedName>
        <fullName evidence="2">Uncharacterized protein</fullName>
    </submittedName>
</protein>
<name>A0A6J4T2W3_9ACTN</name>
<feature type="region of interest" description="Disordered" evidence="1">
    <location>
        <begin position="328"/>
        <end position="358"/>
    </location>
</feature>
<feature type="compositionally biased region" description="Basic and acidic residues" evidence="1">
    <location>
        <begin position="128"/>
        <end position="142"/>
    </location>
</feature>
<feature type="compositionally biased region" description="Gly residues" evidence="1">
    <location>
        <begin position="284"/>
        <end position="301"/>
    </location>
</feature>
<organism evidence="2">
    <name type="scientific">uncultured Solirubrobacteraceae bacterium</name>
    <dbReference type="NCBI Taxonomy" id="1162706"/>
    <lineage>
        <taxon>Bacteria</taxon>
        <taxon>Bacillati</taxon>
        <taxon>Actinomycetota</taxon>
        <taxon>Thermoleophilia</taxon>
        <taxon>Solirubrobacterales</taxon>
        <taxon>Solirubrobacteraceae</taxon>
        <taxon>environmental samples</taxon>
    </lineage>
</organism>
<proteinExistence type="predicted"/>
<evidence type="ECO:0000256" key="1">
    <source>
        <dbReference type="SAM" id="MobiDB-lite"/>
    </source>
</evidence>
<evidence type="ECO:0000313" key="2">
    <source>
        <dbReference type="EMBL" id="CAA9512232.1"/>
    </source>
</evidence>
<feature type="compositionally biased region" description="Basic and acidic residues" evidence="1">
    <location>
        <begin position="234"/>
        <end position="247"/>
    </location>
</feature>
<gene>
    <name evidence="2" type="ORF">AVDCRST_MAG69-2550</name>
</gene>
<feature type="compositionally biased region" description="Basic and acidic residues" evidence="1">
    <location>
        <begin position="27"/>
        <end position="51"/>
    </location>
</feature>
<feature type="compositionally biased region" description="Basic and acidic residues" evidence="1">
    <location>
        <begin position="61"/>
        <end position="86"/>
    </location>
</feature>
<feature type="region of interest" description="Disordered" evidence="1">
    <location>
        <begin position="1"/>
        <end position="310"/>
    </location>
</feature>
<dbReference type="AlphaFoldDB" id="A0A6J4T2W3"/>
<feature type="compositionally biased region" description="Basic residues" evidence="1">
    <location>
        <begin position="248"/>
        <end position="260"/>
    </location>
</feature>
<accession>A0A6J4T2W3</accession>
<dbReference type="EMBL" id="CADCVP010000274">
    <property type="protein sequence ID" value="CAA9512232.1"/>
    <property type="molecule type" value="Genomic_DNA"/>
</dbReference>
<feature type="compositionally biased region" description="Basic and acidic residues" evidence="1">
    <location>
        <begin position="160"/>
        <end position="216"/>
    </location>
</feature>